<sequence>MWRRRKQRDTSVPVLEELRAQWRERETALRKARREEQLISKRLLRDLTEEGAHGSDDHMLEENAQSHFMSVEQIAKLIEDLQREPEQMITPLTALRHSLRRNDVRLMFTRVEDSMRVLVALFTCPFTDIQMEAARCLHELSHSNELQVSMACLPATPYLLTYLSGYSQQFTVLCLYTLGNLIVDSEEVRNRLLLQGVIPTFAKCTQSPHMDVQEALGYAFSQLLQSKEAPEKIIPMVLESGLTQDILRILLSCTEEWFGVAIEMAWCLHYIVSSHVNNALLISQGLVSKLVPFLIEKAALITKQESLDLELLICPVIRCLGNLLGEVDSSGTKVEVQDGRLLIALFVFIQHFKDEHPFMVRECLWAVNNLTVQDPVWTSALLNVNLLPALLQLLAHSKDVFLMIATILHNIADLGLGYCQQLREKGVLPCLTPALRDDDIQVARISLELLNKLLTYCPDVAGDFFHNSGLQIIELHKDKPDLQQQVQAVWNKYQELIKGTSGPPSMD</sequence>
<name>A0A6I8PU19_XENTR</name>
<dbReference type="AlphaFoldDB" id="A0A6I8PU19"/>
<dbReference type="InterPro" id="IPR000225">
    <property type="entry name" value="Armadillo"/>
</dbReference>
<protein>
    <submittedName>
        <fullName evidence="3">Transmembrane and coiled-coil domain-containing protein 6 isoform X1</fullName>
    </submittedName>
    <submittedName>
        <fullName evidence="1">Transmembrane and coiled-coil domains 6</fullName>
    </submittedName>
</protein>
<dbReference type="PANTHER" id="PTHR16356">
    <property type="entry name" value="TRANSMEMBRANE AND COILED-COIL DOMAIN-CONTAINING PROTEIN 6 TMCO6"/>
    <property type="match status" value="1"/>
</dbReference>
<dbReference type="RefSeq" id="XP_012814047.1">
    <property type="nucleotide sequence ID" value="XM_012958593.3"/>
</dbReference>
<keyword evidence="3" id="KW-0812">Transmembrane</keyword>
<dbReference type="InterPro" id="IPR016024">
    <property type="entry name" value="ARM-type_fold"/>
</dbReference>
<dbReference type="Proteomes" id="UP000008143">
    <property type="component" value="Chromosome 3"/>
</dbReference>
<dbReference type="GeneTree" id="ENSGT00390000008104"/>
<reference evidence="1" key="2">
    <citation type="submission" date="2020-05" db="UniProtKB">
        <authorList>
            <consortium name="Ensembl"/>
        </authorList>
    </citation>
    <scope>IDENTIFICATION</scope>
</reference>
<evidence type="ECO:0000313" key="1">
    <source>
        <dbReference type="Ensembl" id="ENSXETP00000058504"/>
    </source>
</evidence>
<dbReference type="Bgee" id="ENSXETG00000032759">
    <property type="expression patterns" value="Expressed in testis and 12 other cell types or tissues"/>
</dbReference>
<dbReference type="PANTHER" id="PTHR16356:SF1">
    <property type="entry name" value="TRANSMEMBRANE AND COILED-COIL DOMAIN-CONTAINING PROTEIN 6"/>
    <property type="match status" value="1"/>
</dbReference>
<dbReference type="Ensembl" id="ENSXETT00000063849">
    <property type="protein sequence ID" value="ENSXETP00000058504"/>
    <property type="gene ID" value="ENSXETG00000032759"/>
</dbReference>
<keyword evidence="2" id="KW-1185">Reference proteome</keyword>
<gene>
    <name evidence="1 3 4" type="primary">tmco6</name>
</gene>
<reference evidence="3" key="3">
    <citation type="submission" date="2025-04" db="UniProtKB">
        <authorList>
            <consortium name="RefSeq"/>
        </authorList>
    </citation>
    <scope>IDENTIFICATION</scope>
    <source>
        <strain evidence="3">Nigerian</strain>
        <tissue evidence="3">Liver and blood</tissue>
    </source>
</reference>
<organism evidence="1">
    <name type="scientific">Xenopus tropicalis</name>
    <name type="common">Western clawed frog</name>
    <name type="synonym">Silurana tropicalis</name>
    <dbReference type="NCBI Taxonomy" id="8364"/>
    <lineage>
        <taxon>Eukaryota</taxon>
        <taxon>Metazoa</taxon>
        <taxon>Chordata</taxon>
        <taxon>Craniata</taxon>
        <taxon>Vertebrata</taxon>
        <taxon>Euteleostomi</taxon>
        <taxon>Amphibia</taxon>
        <taxon>Batrachia</taxon>
        <taxon>Anura</taxon>
        <taxon>Pipoidea</taxon>
        <taxon>Pipidae</taxon>
        <taxon>Xenopodinae</taxon>
        <taxon>Xenopus</taxon>
        <taxon>Silurana</taxon>
    </lineage>
</organism>
<dbReference type="OrthoDB" id="21522at2759"/>
<proteinExistence type="predicted"/>
<keyword evidence="3" id="KW-0472">Membrane</keyword>
<dbReference type="SMART" id="SM00185">
    <property type="entry name" value="ARM"/>
    <property type="match status" value="8"/>
</dbReference>
<evidence type="ECO:0000313" key="3">
    <source>
        <dbReference type="RefSeq" id="XP_012814047.1"/>
    </source>
</evidence>
<evidence type="ECO:0000313" key="2">
    <source>
        <dbReference type="Proteomes" id="UP000008143"/>
    </source>
</evidence>
<dbReference type="SUPFAM" id="SSF48371">
    <property type="entry name" value="ARM repeat"/>
    <property type="match status" value="1"/>
</dbReference>
<reference evidence="1" key="1">
    <citation type="journal article" date="2010" name="Science">
        <title>The genome of the Western clawed frog Xenopus tropicalis.</title>
        <authorList>
            <person name="Hellsten U."/>
            <person name="Harland R.M."/>
            <person name="Gilchrist M.J."/>
            <person name="Hendrix D."/>
            <person name="Jurka J."/>
            <person name="Kapitonov V."/>
            <person name="Ovcharenko I."/>
            <person name="Putnam N.H."/>
            <person name="Shu S."/>
            <person name="Taher L."/>
            <person name="Blitz I.L."/>
            <person name="Blumberg B."/>
            <person name="Dichmann D.S."/>
            <person name="Dubchak I."/>
            <person name="Amaya E."/>
            <person name="Detter J.C."/>
            <person name="Fletcher R."/>
            <person name="Gerhard D.S."/>
            <person name="Goodstein D."/>
            <person name="Graves T."/>
            <person name="Grigoriev I.V."/>
            <person name="Grimwood J."/>
            <person name="Kawashima T."/>
            <person name="Lindquist E."/>
            <person name="Lucas S.M."/>
            <person name="Mead P.E."/>
            <person name="Mitros T."/>
            <person name="Ogino H."/>
            <person name="Ohta Y."/>
            <person name="Poliakov A.V."/>
            <person name="Pollet N."/>
            <person name="Robert J."/>
            <person name="Salamov A."/>
            <person name="Sater A.K."/>
            <person name="Schmutz J."/>
            <person name="Terry A."/>
            <person name="Vize P.D."/>
            <person name="Warren W.C."/>
            <person name="Wells D."/>
            <person name="Wills A."/>
            <person name="Wilson R.K."/>
            <person name="Zimmerman L.B."/>
            <person name="Zorn A.M."/>
            <person name="Grainger R."/>
            <person name="Grammer T."/>
            <person name="Khokha M.K."/>
            <person name="Richardson P.M."/>
            <person name="Rokhsar D.S."/>
        </authorList>
    </citation>
    <scope>NUCLEOTIDE SEQUENCE [LARGE SCALE GENOMIC DNA]</scope>
    <source>
        <strain evidence="1">Nigerian</strain>
    </source>
</reference>
<evidence type="ECO:0000313" key="4">
    <source>
        <dbReference type="Xenbase" id="XB-GENE-5961467"/>
    </source>
</evidence>
<dbReference type="Gene3D" id="1.25.10.10">
    <property type="entry name" value="Leucine-rich Repeat Variant"/>
    <property type="match status" value="1"/>
</dbReference>
<accession>A0A6I8PU19</accession>
<dbReference type="GeneID" id="100145543"/>
<dbReference type="Xenbase" id="XB-GENE-5961467">
    <property type="gene designation" value="tmco6"/>
</dbReference>
<dbReference type="InterPro" id="IPR011989">
    <property type="entry name" value="ARM-like"/>
</dbReference>
<dbReference type="AGR" id="Xenbase:XB-GENE-5961467"/>
<dbReference type="CTD" id="55374"/>